<feature type="non-terminal residue" evidence="2">
    <location>
        <position position="79"/>
    </location>
</feature>
<dbReference type="AlphaFoldDB" id="A0A022QD55"/>
<dbReference type="EMBL" id="KI631651">
    <property type="protein sequence ID" value="EYU26612.1"/>
    <property type="molecule type" value="Genomic_DNA"/>
</dbReference>
<organism evidence="2 3">
    <name type="scientific">Erythranthe guttata</name>
    <name type="common">Yellow monkey flower</name>
    <name type="synonym">Mimulus guttatus</name>
    <dbReference type="NCBI Taxonomy" id="4155"/>
    <lineage>
        <taxon>Eukaryota</taxon>
        <taxon>Viridiplantae</taxon>
        <taxon>Streptophyta</taxon>
        <taxon>Embryophyta</taxon>
        <taxon>Tracheophyta</taxon>
        <taxon>Spermatophyta</taxon>
        <taxon>Magnoliopsida</taxon>
        <taxon>eudicotyledons</taxon>
        <taxon>Gunneridae</taxon>
        <taxon>Pentapetalae</taxon>
        <taxon>asterids</taxon>
        <taxon>lamiids</taxon>
        <taxon>Lamiales</taxon>
        <taxon>Phrymaceae</taxon>
        <taxon>Erythranthe</taxon>
    </lineage>
</organism>
<dbReference type="PANTHER" id="PTHR34670">
    <property type="entry name" value="EXPRESSED PROTEIN"/>
    <property type="match status" value="1"/>
</dbReference>
<proteinExistence type="predicted"/>
<evidence type="ECO:0000313" key="3">
    <source>
        <dbReference type="Proteomes" id="UP000030748"/>
    </source>
</evidence>
<reference evidence="2 3" key="1">
    <citation type="journal article" date="2013" name="Proc. Natl. Acad. Sci. U.S.A.">
        <title>Fine-scale variation in meiotic recombination in Mimulus inferred from population shotgun sequencing.</title>
        <authorList>
            <person name="Hellsten U."/>
            <person name="Wright K.M."/>
            <person name="Jenkins J."/>
            <person name="Shu S."/>
            <person name="Yuan Y."/>
            <person name="Wessler S.R."/>
            <person name="Schmutz J."/>
            <person name="Willis J.H."/>
            <person name="Rokhsar D.S."/>
        </authorList>
    </citation>
    <scope>NUCLEOTIDE SEQUENCE [LARGE SCALE GENOMIC DNA]</scope>
    <source>
        <strain evidence="3">cv. DUN x IM62</strain>
    </source>
</reference>
<protein>
    <submittedName>
        <fullName evidence="2">Uncharacterized protein</fullName>
    </submittedName>
</protein>
<dbReference type="Proteomes" id="UP000030748">
    <property type="component" value="Unassembled WGS sequence"/>
</dbReference>
<keyword evidence="3" id="KW-1185">Reference proteome</keyword>
<evidence type="ECO:0000313" key="2">
    <source>
        <dbReference type="EMBL" id="EYU26612.1"/>
    </source>
</evidence>
<gene>
    <name evidence="2" type="ORF">MIMGU_mgv1a025689mg</name>
</gene>
<dbReference type="PANTHER" id="PTHR34670:SF8">
    <property type="entry name" value="EXPRESSED PROTEIN"/>
    <property type="match status" value="1"/>
</dbReference>
<evidence type="ECO:0000256" key="1">
    <source>
        <dbReference type="SAM" id="MobiDB-lite"/>
    </source>
</evidence>
<dbReference type="eggNOG" id="ENOG502S85M">
    <property type="taxonomic scope" value="Eukaryota"/>
</dbReference>
<accession>A0A022QD55</accession>
<name>A0A022QD55_ERYGU</name>
<feature type="region of interest" description="Disordered" evidence="1">
    <location>
        <begin position="58"/>
        <end position="79"/>
    </location>
</feature>
<sequence length="79" mass="8353">MEGLIPLVYRAIAQYKNGGQGNIIDAWLNESPSPSYTRLSGDSSASDIELFRPDCGLSSFSPPPSAAKRDASTAIQPPA</sequence>